<comment type="caution">
    <text evidence="14">Lacks conserved residue(s) required for the propagation of feature annotation.</text>
</comment>
<dbReference type="EMBL" id="JBGFUD010003672">
    <property type="protein sequence ID" value="MFH4978931.1"/>
    <property type="molecule type" value="Genomic_DNA"/>
</dbReference>
<dbReference type="GO" id="GO:0006488">
    <property type="term" value="P:dolichol-linked oligosaccharide biosynthetic process"/>
    <property type="evidence" value="ECO:0007669"/>
    <property type="project" value="UniProtKB-UniRule"/>
</dbReference>
<dbReference type="InterPro" id="IPR016900">
    <property type="entry name" value="Alg10"/>
</dbReference>
<evidence type="ECO:0000256" key="7">
    <source>
        <dbReference type="ARBA" id="ARBA00022679"/>
    </source>
</evidence>
<accession>A0ABD6EI65</accession>
<keyword evidence="16" id="KW-1185">Reference proteome</keyword>
<organism evidence="15 16">
    <name type="scientific">Gnathostoma spinigerum</name>
    <dbReference type="NCBI Taxonomy" id="75299"/>
    <lineage>
        <taxon>Eukaryota</taxon>
        <taxon>Metazoa</taxon>
        <taxon>Ecdysozoa</taxon>
        <taxon>Nematoda</taxon>
        <taxon>Chromadorea</taxon>
        <taxon>Rhabditida</taxon>
        <taxon>Spirurina</taxon>
        <taxon>Gnathostomatomorpha</taxon>
        <taxon>Gnathostomatoidea</taxon>
        <taxon>Gnathostomatidae</taxon>
        <taxon>Gnathostoma</taxon>
    </lineage>
</organism>
<dbReference type="PANTHER" id="PTHR12989:SF10">
    <property type="entry name" value="DOL-P-GLC:GLC(2)MAN(9)GLCNAC(2)-PP-DOL ALPHA-1,2-GLUCOSYLTRANSFERASE-RELATED"/>
    <property type="match status" value="1"/>
</dbReference>
<keyword evidence="11 14" id="KW-0472">Membrane</keyword>
<evidence type="ECO:0000256" key="2">
    <source>
        <dbReference type="ARBA" id="ARBA00004922"/>
    </source>
</evidence>
<evidence type="ECO:0000256" key="11">
    <source>
        <dbReference type="ARBA" id="ARBA00023136"/>
    </source>
</evidence>
<evidence type="ECO:0000313" key="15">
    <source>
        <dbReference type="EMBL" id="MFH4978931.1"/>
    </source>
</evidence>
<evidence type="ECO:0000256" key="9">
    <source>
        <dbReference type="ARBA" id="ARBA00022824"/>
    </source>
</evidence>
<evidence type="ECO:0000256" key="14">
    <source>
        <dbReference type="PIRNR" id="PIRNR028810"/>
    </source>
</evidence>
<dbReference type="GO" id="GO:0005789">
    <property type="term" value="C:endoplasmic reticulum membrane"/>
    <property type="evidence" value="ECO:0007669"/>
    <property type="project" value="UniProtKB-SubCell"/>
</dbReference>
<proteinExistence type="inferred from homology"/>
<comment type="pathway">
    <text evidence="2">Protein modification; protein glycosylation.</text>
</comment>
<comment type="catalytic activity">
    <reaction evidence="13">
        <text>an alpha-D-Glc-(1-&gt;3)-alpha-D-Glc-(1-&gt;3)-alpha-D-Man-(1-&gt;2)-alpha-D-Man-(1-&gt;2)-alpha-D-Man-(1-&gt;3)-[alpha-D-Man-(1-&gt;2)-alpha-D-Man-(1-&gt;3)-[alpha-D-Man-(1-&gt;2)-alpha-D-Man-(1-&gt;6)]-alpha-D-Man-(1-&gt;6)]-beta-D-Man-(1-&gt;4)-beta-D-GlcNAc-(1-&gt;4)-alpha-D-GlcNAc-diphospho-di-trans,poly-cis-dolichol + a di-trans,poly-cis-dolichyl beta-D-glucosyl phosphate = a alpha-D-Glc-(1-&gt;2)-alpha-D-Glc-(1-&gt;3)-alpha-D-Glc-(1-&gt;3)-alpha-D-Man-(1-&gt;2)-alpha-D-Man-(1-&gt;2)-alpha-D-Man-(1-&gt;3)-[alpha-D-Man-(1-&gt;2)-alpha-D-Man-(1-&gt;3)-[alpha-D-Man-(1-&gt;2)-alpha-D-Man-(1-&gt;6)]-alpha-D-Man-(1-&gt;6)]-beta-D-Man-(1-&gt;4)-beta-D-GlcNAc-(1-&gt;4)-alpha-D-GlcNAc-diphospho-di-trans,poly-cis-dolichol + a di-trans,poly-cis-dolichyl phosphate + H(+)</text>
        <dbReference type="Rhea" id="RHEA:29543"/>
        <dbReference type="Rhea" id="RHEA-COMP:19498"/>
        <dbReference type="Rhea" id="RHEA-COMP:19502"/>
        <dbReference type="Rhea" id="RHEA-COMP:19512"/>
        <dbReference type="Rhea" id="RHEA-COMP:19522"/>
        <dbReference type="ChEBI" id="CHEBI:15378"/>
        <dbReference type="ChEBI" id="CHEBI:57525"/>
        <dbReference type="ChEBI" id="CHEBI:57683"/>
        <dbReference type="ChEBI" id="CHEBI:132522"/>
        <dbReference type="ChEBI" id="CHEBI:132523"/>
        <dbReference type="EC" id="2.4.1.256"/>
    </reaction>
    <physiologicalReaction direction="left-to-right" evidence="13">
        <dbReference type="Rhea" id="RHEA:29544"/>
    </physiologicalReaction>
</comment>
<evidence type="ECO:0000256" key="13">
    <source>
        <dbReference type="ARBA" id="ARBA00048064"/>
    </source>
</evidence>
<feature type="transmembrane region" description="Helical" evidence="14">
    <location>
        <begin position="138"/>
        <end position="159"/>
    </location>
</feature>
<comment type="subcellular location">
    <subcellularLocation>
        <location evidence="1">Endoplasmic reticulum membrane</location>
        <topology evidence="1">Multi-pass membrane protein</topology>
    </subcellularLocation>
</comment>
<keyword evidence="8 14" id="KW-0812">Transmembrane</keyword>
<keyword evidence="6 14" id="KW-0328">Glycosyltransferase</keyword>
<evidence type="ECO:0000313" key="16">
    <source>
        <dbReference type="Proteomes" id="UP001608902"/>
    </source>
</evidence>
<feature type="transmembrane region" description="Helical" evidence="14">
    <location>
        <begin position="340"/>
        <end position="357"/>
    </location>
</feature>
<evidence type="ECO:0000256" key="8">
    <source>
        <dbReference type="ARBA" id="ARBA00022692"/>
    </source>
</evidence>
<feature type="transmembrane region" description="Helical" evidence="14">
    <location>
        <begin position="228"/>
        <end position="249"/>
    </location>
</feature>
<dbReference type="GO" id="GO:0106073">
    <property type="term" value="F:dolichyl pyrophosphate Glc2Man9GlcNAc2 alpha-1,2-glucosyltransferase activity"/>
    <property type="evidence" value="ECO:0007669"/>
    <property type="project" value="UniProtKB-UniRule"/>
</dbReference>
<dbReference type="Proteomes" id="UP001608902">
    <property type="component" value="Unassembled WGS sequence"/>
</dbReference>
<name>A0ABD6EI65_9BILA</name>
<gene>
    <name evidence="15" type="ORF">AB6A40_005640</name>
</gene>
<dbReference type="PANTHER" id="PTHR12989">
    <property type="entry name" value="ALPHA-1,2-GLUCOSYLTRANSFERASE ALG10"/>
    <property type="match status" value="1"/>
</dbReference>
<dbReference type="PIRSF" id="PIRSF028810">
    <property type="entry name" value="Alpha1_2_glucosyltferase_Alg10"/>
    <property type="match status" value="1"/>
</dbReference>
<dbReference type="AlphaFoldDB" id="A0ABD6EI65"/>
<sequence length="447" mass="51979">MSKEEQALENDVNETMKVKKTGEKTGNRFGFFQKYPEWVIGGILGVLHSQLVEYTYHVVPEPYMDEIFHVRQARQYCANDFSRYDPMITTPPALYFLTMLLSFPCGQERYTNSIIIPFTFVAFFRLRRQFSSSSTTLNALTCLSVLSLPILFHPTLLYYTDLLSLTAVIWGMSLMEPGKAAVCFSLAVFTRQTNIVWAGVYGVIRLVQTIDPNRIRLSIEEALYRLRAFIYLALLFLAFFIHNGGTVVLGDRTAHKPVPHFMQLYYMAVTIVAFGAPYLLMHGHVIRGVVAALRRPISSLFACAIIAIGVYNFTFEHPYLLADNRHFTFYIWRRWFRREWWCRYAVIPIYLFCLHIIQDSVKHLSPLLIGTSIAATAAVLVPANLIEPRYFILPYVLWRLSLKESDRLNLFLEILFNILINTIVLYLFYEKPFKWANKPDEIQRFMW</sequence>
<comment type="caution">
    <text evidence="15">The sequence shown here is derived from an EMBL/GenBank/DDBJ whole genome shotgun (WGS) entry which is preliminary data.</text>
</comment>
<evidence type="ECO:0000256" key="3">
    <source>
        <dbReference type="ARBA" id="ARBA00010600"/>
    </source>
</evidence>
<evidence type="ECO:0000256" key="4">
    <source>
        <dbReference type="ARBA" id="ARBA00011967"/>
    </source>
</evidence>
<keyword evidence="10 14" id="KW-1133">Transmembrane helix</keyword>
<protein>
    <recommendedName>
        <fullName evidence="5 14">Dol-P-Glc:Glc(2)Man(9)GlcNAc(2)-PP-Dol alpha-1,2-glucosyltransferase</fullName>
        <ecNumber evidence="4 14">2.4.1.256</ecNumber>
    </recommendedName>
</protein>
<feature type="transmembrane region" description="Helical" evidence="14">
    <location>
        <begin position="261"/>
        <end position="280"/>
    </location>
</feature>
<feature type="transmembrane region" description="Helical" evidence="14">
    <location>
        <begin position="300"/>
        <end position="320"/>
    </location>
</feature>
<evidence type="ECO:0000256" key="10">
    <source>
        <dbReference type="ARBA" id="ARBA00022989"/>
    </source>
</evidence>
<reference evidence="15 16" key="1">
    <citation type="submission" date="2024-08" db="EMBL/GenBank/DDBJ databases">
        <title>Gnathostoma spinigerum genome.</title>
        <authorList>
            <person name="Gonzalez-Bertolin B."/>
            <person name="Monzon S."/>
            <person name="Zaballos A."/>
            <person name="Jimenez P."/>
            <person name="Dekumyoy P."/>
            <person name="Varona S."/>
            <person name="Cuesta I."/>
            <person name="Sumanam S."/>
            <person name="Adisakwattana P."/>
            <person name="Gasser R.B."/>
            <person name="Hernandez-Gonzalez A."/>
            <person name="Young N.D."/>
            <person name="Perteguer M.J."/>
        </authorList>
    </citation>
    <scope>NUCLEOTIDE SEQUENCE [LARGE SCALE GENOMIC DNA]</scope>
    <source>
        <strain evidence="15">AL3</strain>
        <tissue evidence="15">Liver</tissue>
    </source>
</reference>
<evidence type="ECO:0000256" key="6">
    <source>
        <dbReference type="ARBA" id="ARBA00022676"/>
    </source>
</evidence>
<dbReference type="EC" id="2.4.1.256" evidence="4 14"/>
<evidence type="ECO:0000256" key="1">
    <source>
        <dbReference type="ARBA" id="ARBA00004477"/>
    </source>
</evidence>
<keyword evidence="7" id="KW-0808">Transferase</keyword>
<feature type="transmembrane region" description="Helical" evidence="14">
    <location>
        <begin position="364"/>
        <end position="386"/>
    </location>
</feature>
<comment type="function">
    <text evidence="12">Dol-P-Glc:Glc(2)Man(9)GlcNAc(2)-PP-Dol alpha-1,2-glucosyltransferase that operates in the biosynthetic pathway of dolichol-linked oligosaccharides, the glycan precursors employed in protein asparagine (N)-glycosylation. The assembly of dolichol-linked oligosaccharides begins on the cytosolic side of the endoplasmic reticulum membrane and finishes in its lumen. The sequential addition of sugars to dolichol pyrophosphate produces dolichol-linked oligosaccharides containing fourteen sugars, including two GlcNAcs, nine mannoses and three glucoses. Once assembled, the oligosaccharide is transferred from the lipid to nascent proteins by oligosaccharyltransferases. In the lumen of the endoplasmic reticulum, adds the third and last glucose residue from dolichyl phosphate glucose (Dol-P-Glc) onto the lipid-linked oligosaccharide intermediate Glc(2)Man(9)GlcNAc(2)-PP-Dol to produce Glc(3)Man(9)GlcNAc(2)-PP-Dol.</text>
</comment>
<dbReference type="Pfam" id="PF04922">
    <property type="entry name" value="DIE2_ALG10"/>
    <property type="match status" value="2"/>
</dbReference>
<comment type="similarity">
    <text evidence="3 14">Belongs to the ALG10 glucosyltransferase family.</text>
</comment>
<feature type="transmembrane region" description="Helical" evidence="14">
    <location>
        <begin position="408"/>
        <end position="429"/>
    </location>
</feature>
<evidence type="ECO:0000256" key="12">
    <source>
        <dbReference type="ARBA" id="ARBA00044727"/>
    </source>
</evidence>
<keyword evidence="9" id="KW-0256">Endoplasmic reticulum</keyword>
<evidence type="ECO:0000256" key="5">
    <source>
        <dbReference type="ARBA" id="ARBA00018512"/>
    </source>
</evidence>